<dbReference type="Pfam" id="PF12804">
    <property type="entry name" value="NTP_transf_3"/>
    <property type="match status" value="1"/>
</dbReference>
<comment type="catalytic activity">
    <reaction evidence="8">
        <text>Mo-molybdopterin + GTP + H(+) = Mo-molybdopterin guanine dinucleotide + diphosphate</text>
        <dbReference type="Rhea" id="RHEA:34243"/>
        <dbReference type="ChEBI" id="CHEBI:15378"/>
        <dbReference type="ChEBI" id="CHEBI:33019"/>
        <dbReference type="ChEBI" id="CHEBI:37565"/>
        <dbReference type="ChEBI" id="CHEBI:71302"/>
        <dbReference type="ChEBI" id="CHEBI:71310"/>
        <dbReference type="EC" id="2.7.7.77"/>
    </reaction>
</comment>
<feature type="binding site" evidence="8">
    <location>
        <position position="64"/>
    </location>
    <ligand>
        <name>GTP</name>
        <dbReference type="ChEBI" id="CHEBI:37565"/>
    </ligand>
</feature>
<evidence type="ECO:0000256" key="4">
    <source>
        <dbReference type="ARBA" id="ARBA00022741"/>
    </source>
</evidence>
<evidence type="ECO:0000256" key="6">
    <source>
        <dbReference type="ARBA" id="ARBA00023134"/>
    </source>
</evidence>
<feature type="binding site" evidence="8">
    <location>
        <position position="93"/>
    </location>
    <ligand>
        <name>GTP</name>
        <dbReference type="ChEBI" id="CHEBI:37565"/>
    </ligand>
</feature>
<keyword evidence="4 8" id="KW-0547">Nucleotide-binding</keyword>
<feature type="binding site" evidence="8">
    <location>
        <position position="19"/>
    </location>
    <ligand>
        <name>GTP</name>
        <dbReference type="ChEBI" id="CHEBI:37565"/>
    </ligand>
</feature>
<dbReference type="InterPro" id="IPR029044">
    <property type="entry name" value="Nucleotide-diphossugar_trans"/>
</dbReference>
<comment type="function">
    <text evidence="8">Transfers a GMP moiety from GTP to Mo-molybdopterin (Mo-MPT) cofactor (Moco or molybdenum cofactor) to form Mo-molybdopterin guanine dinucleotide (Mo-MGD) cofactor.</text>
</comment>
<keyword evidence="7 8" id="KW-0501">Molybdenum cofactor biosynthesis</keyword>
<evidence type="ECO:0000256" key="7">
    <source>
        <dbReference type="ARBA" id="ARBA00023150"/>
    </source>
</evidence>
<dbReference type="PANTHER" id="PTHR19136:SF81">
    <property type="entry name" value="MOLYBDENUM COFACTOR GUANYLYLTRANSFERASE"/>
    <property type="match status" value="1"/>
</dbReference>
<comment type="caution">
    <text evidence="10">The sequence shown here is derived from an EMBL/GenBank/DDBJ whole genome shotgun (WGS) entry which is preliminary data.</text>
</comment>
<evidence type="ECO:0000256" key="5">
    <source>
        <dbReference type="ARBA" id="ARBA00022842"/>
    </source>
</evidence>
<keyword evidence="3 8" id="KW-0479">Metal-binding</keyword>
<protein>
    <recommendedName>
        <fullName evidence="8">Probable molybdenum cofactor guanylyltransferase</fullName>
        <shortName evidence="8">MoCo guanylyltransferase</shortName>
        <ecNumber evidence="8">2.7.7.77</ecNumber>
    </recommendedName>
    <alternativeName>
        <fullName evidence="8">GTP:molybdopterin guanylyltransferase</fullName>
    </alternativeName>
    <alternativeName>
        <fullName evidence="8">Mo-MPT guanylyltransferase</fullName>
    </alternativeName>
    <alternativeName>
        <fullName evidence="8">Molybdopterin guanylyltransferase</fullName>
    </alternativeName>
    <alternativeName>
        <fullName evidence="8">Molybdopterin-guanine dinucleotide synthase</fullName>
        <shortName evidence="8">MGD synthase</shortName>
    </alternativeName>
</protein>
<evidence type="ECO:0000256" key="3">
    <source>
        <dbReference type="ARBA" id="ARBA00022723"/>
    </source>
</evidence>
<comment type="similarity">
    <text evidence="8">Belongs to the MobA family.</text>
</comment>
<dbReference type="AlphaFoldDB" id="A0A2R6XYX7"/>
<evidence type="ECO:0000256" key="8">
    <source>
        <dbReference type="HAMAP-Rule" id="MF_00316"/>
    </source>
</evidence>
<dbReference type="Proteomes" id="UP000244338">
    <property type="component" value="Unassembled WGS sequence"/>
</dbReference>
<evidence type="ECO:0000259" key="9">
    <source>
        <dbReference type="Pfam" id="PF12804"/>
    </source>
</evidence>
<accession>A0A2R6XYX7</accession>
<evidence type="ECO:0000313" key="11">
    <source>
        <dbReference type="Proteomes" id="UP000244338"/>
    </source>
</evidence>
<comment type="cofactor">
    <cofactor evidence="8">
        <name>Mg(2+)</name>
        <dbReference type="ChEBI" id="CHEBI:18420"/>
    </cofactor>
</comment>
<proteinExistence type="inferred from homology"/>
<sequence length="208" mass="23502">MSTACILAGGQSTRMGTAKATLLLDGKTVLEHLVQTFQPYFEDMCLVTRPDLSYSTVLIPKTYDRYAGVGPTAGIHAGLLFAKNDPVLMIAVDMPFASPRVGLKLVSLLEAYEAVVPVIDGKRHPLFSVYRKSLATRYEAAILSGKRRVESIYEESRVRYVTAEELGLREEESAFFFFNMNTPEDYAWAQKKYESYKRLQLKRRGRIE</sequence>
<dbReference type="EC" id="2.7.7.77" evidence="8"/>
<keyword evidence="5 8" id="KW-0460">Magnesium</keyword>
<feature type="domain" description="MobA-like NTP transferase" evidence="9">
    <location>
        <begin position="4"/>
        <end position="155"/>
    </location>
</feature>
<dbReference type="InterPro" id="IPR013482">
    <property type="entry name" value="Molybde_CF_guanTrfase"/>
</dbReference>
<comment type="domain">
    <text evidence="8">The N-terminal domain determines nucleotide recognition and specific binding, while the C-terminal domain determines the specific binding to the target protein.</text>
</comment>
<keyword evidence="2 8" id="KW-0808">Transferase</keyword>
<dbReference type="GO" id="GO:0046872">
    <property type="term" value="F:metal ion binding"/>
    <property type="evidence" value="ECO:0007669"/>
    <property type="project" value="UniProtKB-KW"/>
</dbReference>
<evidence type="ECO:0000313" key="10">
    <source>
        <dbReference type="EMBL" id="PTQ55615.1"/>
    </source>
</evidence>
<dbReference type="GO" id="GO:0061603">
    <property type="term" value="F:molybdenum cofactor guanylyltransferase activity"/>
    <property type="evidence" value="ECO:0007669"/>
    <property type="project" value="UniProtKB-EC"/>
</dbReference>
<dbReference type="InterPro" id="IPR025877">
    <property type="entry name" value="MobA-like_NTP_Trfase"/>
</dbReference>
<comment type="caution">
    <text evidence="8">Lacks conserved residue(s) required for the propagation of feature annotation.</text>
</comment>
<organism evidence="10 11">
    <name type="scientific">Candidatus Carbonibacillus altaicus</name>
    <dbReference type="NCBI Taxonomy" id="2163959"/>
    <lineage>
        <taxon>Bacteria</taxon>
        <taxon>Bacillati</taxon>
        <taxon>Bacillota</taxon>
        <taxon>Bacilli</taxon>
        <taxon>Bacillales</taxon>
        <taxon>Candidatus Carbonibacillus</taxon>
    </lineage>
</organism>
<evidence type="ECO:0000256" key="2">
    <source>
        <dbReference type="ARBA" id="ARBA00022679"/>
    </source>
</evidence>
<dbReference type="Gene3D" id="3.90.550.10">
    <property type="entry name" value="Spore Coat Polysaccharide Biosynthesis Protein SpsA, Chain A"/>
    <property type="match status" value="1"/>
</dbReference>
<feature type="binding site" evidence="8">
    <location>
        <position position="93"/>
    </location>
    <ligand>
        <name>Mg(2+)</name>
        <dbReference type="ChEBI" id="CHEBI:18420"/>
    </ligand>
</feature>
<gene>
    <name evidence="8" type="primary">mobA</name>
    <name evidence="10" type="ORF">BSOLF_1786</name>
</gene>
<comment type="subcellular location">
    <subcellularLocation>
        <location evidence="8">Cytoplasm</location>
    </subcellularLocation>
</comment>
<dbReference type="CDD" id="cd02503">
    <property type="entry name" value="MobA"/>
    <property type="match status" value="1"/>
</dbReference>
<dbReference type="HAMAP" id="MF_00316">
    <property type="entry name" value="MobA"/>
    <property type="match status" value="1"/>
</dbReference>
<keyword evidence="1 8" id="KW-0963">Cytoplasm</keyword>
<dbReference type="GO" id="GO:0005525">
    <property type="term" value="F:GTP binding"/>
    <property type="evidence" value="ECO:0007669"/>
    <property type="project" value="UniProtKB-UniRule"/>
</dbReference>
<dbReference type="EMBL" id="PEBX01000091">
    <property type="protein sequence ID" value="PTQ55615.1"/>
    <property type="molecule type" value="Genomic_DNA"/>
</dbReference>
<keyword evidence="6 8" id="KW-0342">GTP-binding</keyword>
<dbReference type="GO" id="GO:0006777">
    <property type="term" value="P:Mo-molybdopterin cofactor biosynthetic process"/>
    <property type="evidence" value="ECO:0007669"/>
    <property type="project" value="UniProtKB-KW"/>
</dbReference>
<name>A0A2R6XYX7_9BACL</name>
<feature type="binding site" evidence="8">
    <location>
        <begin position="7"/>
        <end position="9"/>
    </location>
    <ligand>
        <name>GTP</name>
        <dbReference type="ChEBI" id="CHEBI:37565"/>
    </ligand>
</feature>
<dbReference type="SUPFAM" id="SSF53448">
    <property type="entry name" value="Nucleotide-diphospho-sugar transferases"/>
    <property type="match status" value="1"/>
</dbReference>
<reference evidence="11" key="1">
    <citation type="journal article" date="2018" name="Sci. Rep.">
        <title>Lignite coal burning seam in the remote Altai Mountains harbors a hydrogen-driven thermophilic microbial community.</title>
        <authorList>
            <person name="Kadnikov V.V."/>
            <person name="Mardanov A.V."/>
            <person name="Ivasenko D.A."/>
            <person name="Antsiferov D.V."/>
            <person name="Beletsky A.V."/>
            <person name="Karnachuk O.V."/>
            <person name="Ravin N.V."/>
        </authorList>
    </citation>
    <scope>NUCLEOTIDE SEQUENCE [LARGE SCALE GENOMIC DNA]</scope>
</reference>
<dbReference type="GO" id="GO:0005737">
    <property type="term" value="C:cytoplasm"/>
    <property type="evidence" value="ECO:0007669"/>
    <property type="project" value="UniProtKB-SubCell"/>
</dbReference>
<evidence type="ECO:0000256" key="1">
    <source>
        <dbReference type="ARBA" id="ARBA00022490"/>
    </source>
</evidence>
<dbReference type="PANTHER" id="PTHR19136">
    <property type="entry name" value="MOLYBDENUM COFACTOR GUANYLYLTRANSFERASE"/>
    <property type="match status" value="1"/>
</dbReference>